<protein>
    <recommendedName>
        <fullName evidence="2">Arylsulfate sulfotransferase</fullName>
    </recommendedName>
</protein>
<dbReference type="GO" id="GO:0004062">
    <property type="term" value="F:aryl sulfotransferase activity"/>
    <property type="evidence" value="ECO:0007669"/>
    <property type="project" value="InterPro"/>
</dbReference>
<evidence type="ECO:0000313" key="1">
    <source>
        <dbReference type="EMBL" id="EAK8319854.1"/>
    </source>
</evidence>
<reference evidence="1" key="1">
    <citation type="submission" date="2019-04" db="EMBL/GenBank/DDBJ databases">
        <authorList>
            <person name="Ashton P.M."/>
            <person name="Dallman T."/>
            <person name="Nair S."/>
            <person name="De Pinna E."/>
            <person name="Peters T."/>
            <person name="Grant K."/>
        </authorList>
    </citation>
    <scope>NUCLEOTIDE SEQUENCE</scope>
    <source>
        <strain evidence="1">OXC2273</strain>
    </source>
</reference>
<accession>A0A5T1DW78</accession>
<gene>
    <name evidence="1" type="ORF">E7M96_04695</name>
</gene>
<organism evidence="1">
    <name type="scientific">Campylobacter jejuni</name>
    <dbReference type="NCBI Taxonomy" id="197"/>
    <lineage>
        <taxon>Bacteria</taxon>
        <taxon>Pseudomonadati</taxon>
        <taxon>Campylobacterota</taxon>
        <taxon>Epsilonproteobacteria</taxon>
        <taxon>Campylobacterales</taxon>
        <taxon>Campylobacteraceae</taxon>
        <taxon>Campylobacter</taxon>
    </lineage>
</organism>
<name>A0A5T1DW78_CAMJU</name>
<sequence>MGIWQNRGNEWFSPVTSLTQYEPDKNSIMVYSATLEWLLILVKV</sequence>
<dbReference type="InterPro" id="IPR010262">
    <property type="entry name" value="Arylsulfotransferase_bact"/>
</dbReference>
<dbReference type="EMBL" id="AACJNO010000004">
    <property type="protein sequence ID" value="EAK8319854.1"/>
    <property type="molecule type" value="Genomic_DNA"/>
</dbReference>
<comment type="caution">
    <text evidence="1">The sequence shown here is derived from an EMBL/GenBank/DDBJ whole genome shotgun (WGS) entry which is preliminary data.</text>
</comment>
<dbReference type="AlphaFoldDB" id="A0A5T1DW78"/>
<evidence type="ECO:0008006" key="2">
    <source>
        <dbReference type="Google" id="ProtNLM"/>
    </source>
</evidence>
<proteinExistence type="predicted"/>
<dbReference type="Pfam" id="PF05935">
    <property type="entry name" value="Arylsulfotrans"/>
    <property type="match status" value="1"/>
</dbReference>